<evidence type="ECO:0000313" key="3">
    <source>
        <dbReference type="Proteomes" id="UP000233343"/>
    </source>
</evidence>
<evidence type="ECO:0000256" key="1">
    <source>
        <dbReference type="SAM" id="MobiDB-lite"/>
    </source>
</evidence>
<sequence length="101" mass="11478">MYYGYWEDHDCYEPKQCFPKKDKKHFPKKDDKKKAGFKQKNKSNTNGKQYANAIVKGDVENEVELAAIGVNVQVANVALNAGVNFNILSIVEQENINVKID</sequence>
<feature type="region of interest" description="Disordered" evidence="1">
    <location>
        <begin position="22"/>
        <end position="45"/>
    </location>
</feature>
<accession>A0A2N0ZLV2</accession>
<evidence type="ECO:0000313" key="2">
    <source>
        <dbReference type="EMBL" id="PKG30477.1"/>
    </source>
</evidence>
<name>A0A2N0ZLV2_9BACI</name>
<keyword evidence="3" id="KW-1185">Reference proteome</keyword>
<gene>
    <name evidence="2" type="ORF">CWS20_02370</name>
</gene>
<dbReference type="EMBL" id="PISD01000007">
    <property type="protein sequence ID" value="PKG30477.1"/>
    <property type="molecule type" value="Genomic_DNA"/>
</dbReference>
<comment type="caution">
    <text evidence="2">The sequence shown here is derived from an EMBL/GenBank/DDBJ whole genome shotgun (WGS) entry which is preliminary data.</text>
</comment>
<proteinExistence type="predicted"/>
<organism evidence="2 3">
    <name type="scientific">Cytobacillus horneckiae</name>
    <dbReference type="NCBI Taxonomy" id="549687"/>
    <lineage>
        <taxon>Bacteria</taxon>
        <taxon>Bacillati</taxon>
        <taxon>Bacillota</taxon>
        <taxon>Bacilli</taxon>
        <taxon>Bacillales</taxon>
        <taxon>Bacillaceae</taxon>
        <taxon>Cytobacillus</taxon>
    </lineage>
</organism>
<reference evidence="2 3" key="1">
    <citation type="journal article" date="2010" name="Int. J. Syst. Evol. Microbiol.">
        <title>Bacillus horneckiae sp. nov., isolated from a spacecraft-assembly clean room.</title>
        <authorList>
            <person name="Vaishampayan P."/>
            <person name="Probst A."/>
            <person name="Krishnamurthi S."/>
            <person name="Ghosh S."/>
            <person name="Osman S."/>
            <person name="McDowall A."/>
            <person name="Ruckmani A."/>
            <person name="Mayilraj S."/>
            <person name="Venkateswaran K."/>
        </authorList>
    </citation>
    <scope>NUCLEOTIDE SEQUENCE [LARGE SCALE GENOMIC DNA]</scope>
    <source>
        <strain evidence="3">1PO1SC</strain>
    </source>
</reference>
<protein>
    <submittedName>
        <fullName evidence="2">Uncharacterized protein</fullName>
    </submittedName>
</protein>
<dbReference type="Proteomes" id="UP000233343">
    <property type="component" value="Unassembled WGS sequence"/>
</dbReference>
<dbReference type="RefSeq" id="WP_066197287.1">
    <property type="nucleotide sequence ID" value="NZ_JARMMB010000037.1"/>
</dbReference>
<dbReference type="AlphaFoldDB" id="A0A2N0ZLV2"/>